<dbReference type="GeneID" id="8505305"/>
<reference evidence="9" key="1">
    <citation type="submission" date="2009-02" db="EMBL/GenBank/DDBJ databases">
        <title>The Genome Sequence of Blastomyces dermatitidis strain SLH14081.</title>
        <authorList>
            <consortium name="The Broad Institute Genome Sequencing Platform"/>
            <consortium name="Broad Institute Microbial Sequencing Center."/>
            <person name="Champion M."/>
            <person name="Cuomo C."/>
            <person name="Ma L.-J."/>
            <person name="Henn M.R."/>
            <person name="Klein B."/>
            <person name="Goldman B."/>
            <person name="Young S."/>
            <person name="Kodira C.D."/>
            <person name="Zeng Q."/>
            <person name="Koehrsen M."/>
            <person name="Alvarado L."/>
            <person name="Berlin A.M."/>
            <person name="Heiman D.I."/>
            <person name="Hepburn T.A."/>
            <person name="Saif S."/>
            <person name="Shea T.D."/>
            <person name="Shenoy N."/>
            <person name="Sykes S."/>
            <person name="Galagan J."/>
            <person name="Nusbaum C."/>
            <person name="Birren B."/>
        </authorList>
    </citation>
    <scope>NUCLEOTIDE SEQUENCE</scope>
    <source>
        <strain evidence="9">SLH14081</strain>
    </source>
</reference>
<evidence type="ECO:0000256" key="4">
    <source>
        <dbReference type="ARBA" id="ARBA00023002"/>
    </source>
</evidence>
<evidence type="ECO:0000256" key="3">
    <source>
        <dbReference type="ARBA" id="ARBA00022723"/>
    </source>
</evidence>
<dbReference type="KEGG" id="bgh:BDBG_03963"/>
<evidence type="ECO:0000256" key="5">
    <source>
        <dbReference type="ARBA" id="ARBA00023004"/>
    </source>
</evidence>
<gene>
    <name evidence="9" type="ORF">BDBG_03963</name>
</gene>
<dbReference type="Pfam" id="PF00067">
    <property type="entry name" value="p450"/>
    <property type="match status" value="1"/>
</dbReference>
<keyword evidence="4 7" id="KW-0560">Oxidoreductase</keyword>
<dbReference type="PANTHER" id="PTHR24305">
    <property type="entry name" value="CYTOCHROME P450"/>
    <property type="match status" value="1"/>
</dbReference>
<feature type="transmembrane region" description="Helical" evidence="8">
    <location>
        <begin position="31"/>
        <end position="51"/>
    </location>
</feature>
<feature type="binding site" description="axial binding residue" evidence="6">
    <location>
        <position position="478"/>
    </location>
    <ligand>
        <name>heme</name>
        <dbReference type="ChEBI" id="CHEBI:30413"/>
    </ligand>
    <ligandPart>
        <name>Fe</name>
        <dbReference type="ChEBI" id="CHEBI:18248"/>
    </ligandPart>
</feature>
<evidence type="ECO:0000256" key="7">
    <source>
        <dbReference type="RuleBase" id="RU000461"/>
    </source>
</evidence>
<comment type="similarity">
    <text evidence="2 7">Belongs to the cytochrome P450 family.</text>
</comment>
<keyword evidence="7" id="KW-0503">Monooxygenase</keyword>
<accession>A0A179UIW3</accession>
<dbReference type="STRING" id="559298.A0A179UIW3"/>
<dbReference type="InterPro" id="IPR036396">
    <property type="entry name" value="Cyt_P450_sf"/>
</dbReference>
<dbReference type="EMBL" id="GG657453">
    <property type="protein sequence ID" value="OAT07955.1"/>
    <property type="molecule type" value="Genomic_DNA"/>
</dbReference>
<comment type="cofactor">
    <cofactor evidence="1 6">
        <name>heme</name>
        <dbReference type="ChEBI" id="CHEBI:30413"/>
    </cofactor>
</comment>
<dbReference type="PROSITE" id="PS00086">
    <property type="entry name" value="CYTOCHROME_P450"/>
    <property type="match status" value="1"/>
</dbReference>
<organism evidence="9 11">
    <name type="scientific">Blastomyces gilchristii (strain SLH14081)</name>
    <name type="common">Blastomyces dermatitidis</name>
    <dbReference type="NCBI Taxonomy" id="559298"/>
    <lineage>
        <taxon>Eukaryota</taxon>
        <taxon>Fungi</taxon>
        <taxon>Dikarya</taxon>
        <taxon>Ascomycota</taxon>
        <taxon>Pezizomycotina</taxon>
        <taxon>Eurotiomycetes</taxon>
        <taxon>Eurotiomycetidae</taxon>
        <taxon>Onygenales</taxon>
        <taxon>Ajellomycetaceae</taxon>
        <taxon>Blastomyces</taxon>
    </lineage>
</organism>
<dbReference type="InterPro" id="IPR017972">
    <property type="entry name" value="Cyt_P450_CS"/>
</dbReference>
<dbReference type="RefSeq" id="XP_031578045.1">
    <property type="nucleotide sequence ID" value="XM_031721478.1"/>
</dbReference>
<dbReference type="OrthoDB" id="1470350at2759"/>
<dbReference type="GO" id="GO:0005506">
    <property type="term" value="F:iron ion binding"/>
    <property type="evidence" value="ECO:0007669"/>
    <property type="project" value="InterPro"/>
</dbReference>
<evidence type="ECO:0000313" key="9">
    <source>
        <dbReference type="EMBL" id="OAT07955.1"/>
    </source>
</evidence>
<evidence type="ECO:0000256" key="1">
    <source>
        <dbReference type="ARBA" id="ARBA00001971"/>
    </source>
</evidence>
<dbReference type="RefSeq" id="XP_002625904.2">
    <property type="nucleotide sequence ID" value="XM_002625858.2"/>
</dbReference>
<evidence type="ECO:0000313" key="11">
    <source>
        <dbReference type="Proteomes" id="UP000002038"/>
    </source>
</evidence>
<evidence type="ECO:0000256" key="8">
    <source>
        <dbReference type="SAM" id="Phobius"/>
    </source>
</evidence>
<keyword evidence="3 6" id="KW-0479">Metal-binding</keyword>
<dbReference type="PANTHER" id="PTHR24305:SF166">
    <property type="entry name" value="CYTOCHROME P450 12A4, MITOCHONDRIAL-RELATED"/>
    <property type="match status" value="1"/>
</dbReference>
<dbReference type="PRINTS" id="PR00465">
    <property type="entry name" value="EP450IV"/>
</dbReference>
<dbReference type="GO" id="GO:0020037">
    <property type="term" value="F:heme binding"/>
    <property type="evidence" value="ECO:0007669"/>
    <property type="project" value="InterPro"/>
</dbReference>
<keyword evidence="8" id="KW-0472">Membrane</keyword>
<keyword evidence="8" id="KW-0812">Transmembrane</keyword>
<keyword evidence="8" id="KW-1133">Transmembrane helix</keyword>
<dbReference type="PRINTS" id="PR00385">
    <property type="entry name" value="P450"/>
</dbReference>
<dbReference type="EMBL" id="GG657453">
    <property type="protein sequence ID" value="OAT07956.1"/>
    <property type="molecule type" value="Genomic_DNA"/>
</dbReference>
<reference evidence="11" key="2">
    <citation type="journal article" date="2015" name="PLoS Genet.">
        <title>The dynamic genome and transcriptome of the human fungal pathogen Blastomyces and close relative Emmonsia.</title>
        <authorList>
            <person name="Munoz J.F."/>
            <person name="Gauthier G.M."/>
            <person name="Desjardins C.A."/>
            <person name="Gallo J.E."/>
            <person name="Holder J."/>
            <person name="Sullivan T.D."/>
            <person name="Marty A.J."/>
            <person name="Carmen J.C."/>
            <person name="Chen Z."/>
            <person name="Ding L."/>
            <person name="Gujja S."/>
            <person name="Magrini V."/>
            <person name="Misas E."/>
            <person name="Mitreva M."/>
            <person name="Priest M."/>
            <person name="Saif S."/>
            <person name="Whiston E.A."/>
            <person name="Young S."/>
            <person name="Zeng Q."/>
            <person name="Goldman W.E."/>
            <person name="Mardis E.R."/>
            <person name="Taylor J.W."/>
            <person name="McEwen J.G."/>
            <person name="Clay O.K."/>
            <person name="Klein B.S."/>
            <person name="Cuomo C.A."/>
        </authorList>
    </citation>
    <scope>NUCLEOTIDE SEQUENCE [LARGE SCALE GENOMIC DNA]</scope>
    <source>
        <strain evidence="11">SLH14081</strain>
    </source>
</reference>
<proteinExistence type="inferred from homology"/>
<dbReference type="GO" id="GO:0004497">
    <property type="term" value="F:monooxygenase activity"/>
    <property type="evidence" value="ECO:0007669"/>
    <property type="project" value="UniProtKB-KW"/>
</dbReference>
<evidence type="ECO:0000256" key="6">
    <source>
        <dbReference type="PIRSR" id="PIRSR602403-1"/>
    </source>
</evidence>
<evidence type="ECO:0000313" key="10">
    <source>
        <dbReference type="EMBL" id="OAT07956.1"/>
    </source>
</evidence>
<protein>
    <submittedName>
        <fullName evidence="9 10">Cytochrome P450</fullName>
    </submittedName>
</protein>
<sequence>MDILKVASLSIVETYTFHLFNQGTISFCREVFWPLFIIQYVILKIYWIWIYPPMASPLRSLPGPSYAQFLIGQTYSQIKASSPTSIALTWMRKFPDADLIRYVAPGNQELVLVNSPRAFREVTFTHAYAFAKPRFLKRLVGDMVGGGLFFAEGEVHRKQKKLLAGPFLNSNVRHLLPVFELKADELSSSLGAEFENSETGTIEISSLISKTALDIIGQAILGLELDGHPFASELGPCYHTIFSSTTMSRVMLVLNAWVPIRRLLPMRTNREYVNANTKIKQILKKHVQQQVHEIRSLQSEGSRPSNKDLLALIIQEQLKRCGECAEDEIVDHLRTFLAAGLETVGTTLMWAFHALASHQDVQDCLRSEINALNYGKPNGLKYSDICNMEFLDHFVKEVLRCYPPSTCTMREAIHDISICGQLIPSGTTVLMFPVMPQSNCTIWGRDPEKFDPDRWKALPPSARDGYAFQAFNTGARACLGKSFALLEVKVLVMKLVARWRFCHVSKPVVLQKIGLLFKPANGLELKIEPAFTA</sequence>
<dbReference type="AlphaFoldDB" id="A0A179UIW3"/>
<dbReference type="SUPFAM" id="SSF48264">
    <property type="entry name" value="Cytochrome P450"/>
    <property type="match status" value="1"/>
</dbReference>
<dbReference type="InterPro" id="IPR002403">
    <property type="entry name" value="Cyt_P450_E_grp-IV"/>
</dbReference>
<dbReference type="InterPro" id="IPR001128">
    <property type="entry name" value="Cyt_P450"/>
</dbReference>
<name>A0A179UIW3_BLAGS</name>
<evidence type="ECO:0000256" key="2">
    <source>
        <dbReference type="ARBA" id="ARBA00010617"/>
    </source>
</evidence>
<keyword evidence="6 7" id="KW-0349">Heme</keyword>
<keyword evidence="11" id="KW-1185">Reference proteome</keyword>
<dbReference type="GO" id="GO:0016705">
    <property type="term" value="F:oxidoreductase activity, acting on paired donors, with incorporation or reduction of molecular oxygen"/>
    <property type="evidence" value="ECO:0007669"/>
    <property type="project" value="InterPro"/>
</dbReference>
<dbReference type="Proteomes" id="UP000002038">
    <property type="component" value="Unassembled WGS sequence"/>
</dbReference>
<dbReference type="InterPro" id="IPR050121">
    <property type="entry name" value="Cytochrome_P450_monoxygenase"/>
</dbReference>
<dbReference type="Gene3D" id="1.10.630.10">
    <property type="entry name" value="Cytochrome P450"/>
    <property type="match status" value="1"/>
</dbReference>
<keyword evidence="5 6" id="KW-0408">Iron</keyword>
<dbReference type="VEuPathDB" id="FungiDB:BDBG_03963"/>